<evidence type="ECO:0000256" key="3">
    <source>
        <dbReference type="ARBA" id="ARBA00022723"/>
    </source>
</evidence>
<dbReference type="Gene3D" id="2.60.40.650">
    <property type="match status" value="1"/>
</dbReference>
<keyword evidence="2" id="KW-0500">Molybdenum</keyword>
<evidence type="ECO:0000256" key="4">
    <source>
        <dbReference type="ARBA" id="ARBA00023002"/>
    </source>
</evidence>
<dbReference type="InterPro" id="IPR005066">
    <property type="entry name" value="MoCF_OxRdtse_dimer"/>
</dbReference>
<dbReference type="InParanoid" id="K2RWR6"/>
<dbReference type="Pfam" id="PF03404">
    <property type="entry name" value="Mo-co_dimer"/>
    <property type="match status" value="1"/>
</dbReference>
<dbReference type="PRINTS" id="PR00407">
    <property type="entry name" value="EUMOPTERIN"/>
</dbReference>
<dbReference type="InterPro" id="IPR000572">
    <property type="entry name" value="OxRdtase_Mopterin-bd_dom"/>
</dbReference>
<keyword evidence="3" id="KW-0479">Metal-binding</keyword>
<dbReference type="VEuPathDB" id="FungiDB:MPH_03578"/>
<dbReference type="AlphaFoldDB" id="K2RWR6"/>
<dbReference type="PANTHER" id="PTHR19372:SF6">
    <property type="entry name" value="SULFITE OXIDASE"/>
    <property type="match status" value="1"/>
</dbReference>
<dbReference type="FunFam" id="3.90.420.10:FF:000002">
    <property type="entry name" value="sulfite oxidase, mitochondrial"/>
    <property type="match status" value="1"/>
</dbReference>
<dbReference type="Gene3D" id="3.90.420.10">
    <property type="entry name" value="Oxidoreductase, molybdopterin-binding domain"/>
    <property type="match status" value="1"/>
</dbReference>
<dbReference type="SUPFAM" id="SSF81296">
    <property type="entry name" value="E set domains"/>
    <property type="match status" value="1"/>
</dbReference>
<dbReference type="HOGENOM" id="CLU_030575_0_0_1"/>
<sequence>MATAAVAQSNGDLSWGQWSDNVDAPFFAEEREGWKGYVEWEKCPEKKKKAAEIMQKNKAEGKFPDPPEFQLEPLPKTNPVLNGERFKSYHYAMGPTLENLPDISWKYVLKEKSPDMIHVLQFPYNGEPPRKRLVSTPLTPNPDFFVRNHGGVPEIDASKFYLDIDGLVNKPCRLSLADLQNESLFPRKSMTVTLQCSGTRRIEQIAEYPGDGDELINAPWAEGAIGTARWTGVSLKSVLKHAAGGLRNAAGTDNHVELFGADTYFKKGQAYNYAVSVPWRKVKAHEVLLAWEMNGEPLPHIHGYPLRVVVAGYIGARSVKWLYRVRVIEGPSLAPVQQKEYLYYGAQTGKHNSEYSNGFSIQDMPVSSAVMVPNDKEVVLHEGRVGLKGWAYSGGGRWPIRVEVSLDGGNVWWQVPWEGLSEKFYHAWRTWSVELPCEAEGWLDVCVRCWDNALNTQPTFVRSAWNWDLHVTSSCHRIKIYSVNKTRPATAKRLKLLEEKGIPFTPITKPLEFDLESDEDYLANMKAQGGREPKE</sequence>
<accession>K2RWR6</accession>
<proteinExistence type="predicted"/>
<comment type="cofactor">
    <cofactor evidence="1">
        <name>Mo-molybdopterin</name>
        <dbReference type="ChEBI" id="CHEBI:71302"/>
    </cofactor>
</comment>
<dbReference type="PANTHER" id="PTHR19372">
    <property type="entry name" value="SULFITE REDUCTASE"/>
    <property type="match status" value="1"/>
</dbReference>
<comment type="caution">
    <text evidence="7">The sequence shown here is derived from an EMBL/GenBank/DDBJ whole genome shotgun (WGS) entry which is preliminary data.</text>
</comment>
<dbReference type="GO" id="GO:0030151">
    <property type="term" value="F:molybdenum ion binding"/>
    <property type="evidence" value="ECO:0007669"/>
    <property type="project" value="InterPro"/>
</dbReference>
<feature type="domain" description="Oxidoreductase molybdopterin-binding" evidence="5">
    <location>
        <begin position="149"/>
        <end position="332"/>
    </location>
</feature>
<evidence type="ECO:0000259" key="5">
    <source>
        <dbReference type="Pfam" id="PF00174"/>
    </source>
</evidence>
<dbReference type="InterPro" id="IPR008335">
    <property type="entry name" value="Mopterin_OxRdtase_euk"/>
</dbReference>
<dbReference type="Pfam" id="PF00174">
    <property type="entry name" value="Oxidored_molyb"/>
    <property type="match status" value="1"/>
</dbReference>
<dbReference type="STRING" id="1126212.K2RWR6"/>
<dbReference type="GO" id="GO:0008482">
    <property type="term" value="F:sulfite oxidase activity"/>
    <property type="evidence" value="ECO:0007669"/>
    <property type="project" value="TreeGrafter"/>
</dbReference>
<evidence type="ECO:0000313" key="7">
    <source>
        <dbReference type="EMBL" id="EKG19208.1"/>
    </source>
</evidence>
<dbReference type="Proteomes" id="UP000007129">
    <property type="component" value="Unassembled WGS sequence"/>
</dbReference>
<dbReference type="GO" id="GO:0005739">
    <property type="term" value="C:mitochondrion"/>
    <property type="evidence" value="ECO:0007669"/>
    <property type="project" value="TreeGrafter"/>
</dbReference>
<dbReference type="GO" id="GO:0020037">
    <property type="term" value="F:heme binding"/>
    <property type="evidence" value="ECO:0007669"/>
    <property type="project" value="TreeGrafter"/>
</dbReference>
<organism evidence="7 8">
    <name type="scientific">Macrophomina phaseolina (strain MS6)</name>
    <name type="common">Charcoal rot fungus</name>
    <dbReference type="NCBI Taxonomy" id="1126212"/>
    <lineage>
        <taxon>Eukaryota</taxon>
        <taxon>Fungi</taxon>
        <taxon>Dikarya</taxon>
        <taxon>Ascomycota</taxon>
        <taxon>Pezizomycotina</taxon>
        <taxon>Dothideomycetes</taxon>
        <taxon>Dothideomycetes incertae sedis</taxon>
        <taxon>Botryosphaeriales</taxon>
        <taxon>Botryosphaeriaceae</taxon>
        <taxon>Macrophomina</taxon>
    </lineage>
</organism>
<dbReference type="OrthoDB" id="10051395at2759"/>
<evidence type="ECO:0000313" key="8">
    <source>
        <dbReference type="Proteomes" id="UP000007129"/>
    </source>
</evidence>
<reference evidence="7 8" key="1">
    <citation type="journal article" date="2012" name="BMC Genomics">
        <title>Tools to kill: Genome of one of the most destructive plant pathogenic fungi Macrophomina phaseolina.</title>
        <authorList>
            <person name="Islam M.S."/>
            <person name="Haque M.S."/>
            <person name="Islam M.M."/>
            <person name="Emdad E.M."/>
            <person name="Halim A."/>
            <person name="Hossen Q.M.M."/>
            <person name="Hossain M.Z."/>
            <person name="Ahmed B."/>
            <person name="Rahim S."/>
            <person name="Rahman M.S."/>
            <person name="Alam M.M."/>
            <person name="Hou S."/>
            <person name="Wan X."/>
            <person name="Saito J.A."/>
            <person name="Alam M."/>
        </authorList>
    </citation>
    <scope>NUCLEOTIDE SEQUENCE [LARGE SCALE GENOMIC DNA]</scope>
    <source>
        <strain evidence="7 8">MS6</strain>
    </source>
</reference>
<feature type="domain" description="Moybdenum cofactor oxidoreductase dimerisation" evidence="6">
    <location>
        <begin position="360"/>
        <end position="481"/>
    </location>
</feature>
<protein>
    <recommendedName>
        <fullName evidence="9">Oxidoreductase molybdopterin binding protein</fullName>
    </recommendedName>
</protein>
<evidence type="ECO:0000256" key="2">
    <source>
        <dbReference type="ARBA" id="ARBA00022505"/>
    </source>
</evidence>
<dbReference type="InterPro" id="IPR014756">
    <property type="entry name" value="Ig_E-set"/>
</dbReference>
<dbReference type="EMBL" id="AHHD01000165">
    <property type="protein sequence ID" value="EKG19208.1"/>
    <property type="molecule type" value="Genomic_DNA"/>
</dbReference>
<gene>
    <name evidence="7" type="ORF">MPH_03578</name>
</gene>
<evidence type="ECO:0000259" key="6">
    <source>
        <dbReference type="Pfam" id="PF03404"/>
    </source>
</evidence>
<keyword evidence="4" id="KW-0560">Oxidoreductase</keyword>
<dbReference type="GO" id="GO:0006790">
    <property type="term" value="P:sulfur compound metabolic process"/>
    <property type="evidence" value="ECO:0007669"/>
    <property type="project" value="TreeGrafter"/>
</dbReference>
<evidence type="ECO:0000256" key="1">
    <source>
        <dbReference type="ARBA" id="ARBA00001924"/>
    </source>
</evidence>
<dbReference type="CDD" id="cd02110">
    <property type="entry name" value="SO_family_Moco_dimer"/>
    <property type="match status" value="1"/>
</dbReference>
<dbReference type="InterPro" id="IPR036374">
    <property type="entry name" value="OxRdtase_Mopterin-bd_sf"/>
</dbReference>
<dbReference type="GO" id="GO:0043546">
    <property type="term" value="F:molybdopterin cofactor binding"/>
    <property type="evidence" value="ECO:0007669"/>
    <property type="project" value="TreeGrafter"/>
</dbReference>
<dbReference type="SUPFAM" id="SSF56524">
    <property type="entry name" value="Oxidoreductase molybdopterin-binding domain"/>
    <property type="match status" value="1"/>
</dbReference>
<dbReference type="eggNOG" id="KOG0535">
    <property type="taxonomic scope" value="Eukaryota"/>
</dbReference>
<name>K2RWR6_MACPH</name>
<evidence type="ECO:0008006" key="9">
    <source>
        <dbReference type="Google" id="ProtNLM"/>
    </source>
</evidence>